<keyword evidence="14 20" id="KW-0472">Membrane</keyword>
<evidence type="ECO:0000256" key="13">
    <source>
        <dbReference type="ARBA" id="ARBA00022989"/>
    </source>
</evidence>
<dbReference type="Pfam" id="PF00912">
    <property type="entry name" value="Transgly"/>
    <property type="match status" value="1"/>
</dbReference>
<comment type="caution">
    <text evidence="23">The sequence shown here is derived from an EMBL/GenBank/DDBJ whole genome shotgun (WGS) entry which is preliminary data.</text>
</comment>
<dbReference type="GO" id="GO:0009252">
    <property type="term" value="P:peptidoglycan biosynthetic process"/>
    <property type="evidence" value="ECO:0007669"/>
    <property type="project" value="UniProtKB-KW"/>
</dbReference>
<keyword evidence="13 20" id="KW-1133">Transmembrane helix</keyword>
<feature type="transmembrane region" description="Helical" evidence="20">
    <location>
        <begin position="40"/>
        <end position="60"/>
    </location>
</feature>
<comment type="similarity">
    <text evidence="3">In the C-terminal section; belongs to the transpeptidase family.</text>
</comment>
<gene>
    <name evidence="23" type="ORF">PQJ61_07970</name>
</gene>
<keyword evidence="10" id="KW-0378">Hydrolase</keyword>
<dbReference type="InterPro" id="IPR001264">
    <property type="entry name" value="Glyco_trans_51"/>
</dbReference>
<proteinExistence type="inferred from homology"/>
<evidence type="ECO:0000256" key="1">
    <source>
        <dbReference type="ARBA" id="ARBA00004370"/>
    </source>
</evidence>
<evidence type="ECO:0000313" key="24">
    <source>
        <dbReference type="Proteomes" id="UP001221217"/>
    </source>
</evidence>
<feature type="domain" description="Penicillin-binding protein transpeptidase" evidence="21">
    <location>
        <begin position="447"/>
        <end position="712"/>
    </location>
</feature>
<dbReference type="AlphaFoldDB" id="A0AAJ1ICD9"/>
<evidence type="ECO:0000256" key="5">
    <source>
        <dbReference type="ARBA" id="ARBA00022645"/>
    </source>
</evidence>
<comment type="catalytic activity">
    <reaction evidence="18">
        <text>[GlcNAc-(1-&gt;4)-Mur2Ac(oyl-L-Ala-gamma-D-Glu-L-Lys-D-Ala-D-Ala)](n)-di-trans,octa-cis-undecaprenyl diphosphate + beta-D-GlcNAc-(1-&gt;4)-Mur2Ac(oyl-L-Ala-gamma-D-Glu-L-Lys-D-Ala-D-Ala)-di-trans,octa-cis-undecaprenyl diphosphate = [GlcNAc-(1-&gt;4)-Mur2Ac(oyl-L-Ala-gamma-D-Glu-L-Lys-D-Ala-D-Ala)](n+1)-di-trans,octa-cis-undecaprenyl diphosphate + di-trans,octa-cis-undecaprenyl diphosphate + H(+)</text>
        <dbReference type="Rhea" id="RHEA:23708"/>
        <dbReference type="Rhea" id="RHEA-COMP:9602"/>
        <dbReference type="Rhea" id="RHEA-COMP:9603"/>
        <dbReference type="ChEBI" id="CHEBI:15378"/>
        <dbReference type="ChEBI" id="CHEBI:58405"/>
        <dbReference type="ChEBI" id="CHEBI:60033"/>
        <dbReference type="ChEBI" id="CHEBI:78435"/>
        <dbReference type="EC" id="2.4.99.28"/>
    </reaction>
</comment>
<keyword evidence="11" id="KW-0133">Cell shape</keyword>
<dbReference type="NCBIfam" id="TIGR02074">
    <property type="entry name" value="PBP_1a_fam"/>
    <property type="match status" value="1"/>
</dbReference>
<evidence type="ECO:0000256" key="3">
    <source>
        <dbReference type="ARBA" id="ARBA00007090"/>
    </source>
</evidence>
<accession>A0AAJ1ICD9</accession>
<evidence type="ECO:0000259" key="21">
    <source>
        <dbReference type="Pfam" id="PF00905"/>
    </source>
</evidence>
<dbReference type="PANTHER" id="PTHR32282">
    <property type="entry name" value="BINDING PROTEIN TRANSPEPTIDASE, PUTATIVE-RELATED"/>
    <property type="match status" value="1"/>
</dbReference>
<evidence type="ECO:0000256" key="17">
    <source>
        <dbReference type="ARBA" id="ARBA00044770"/>
    </source>
</evidence>
<organism evidence="23 24">
    <name type="scientific">Candidatus Thalassospirochaeta sargassi</name>
    <dbReference type="NCBI Taxonomy" id="3119039"/>
    <lineage>
        <taxon>Bacteria</taxon>
        <taxon>Pseudomonadati</taxon>
        <taxon>Spirochaetota</taxon>
        <taxon>Spirochaetia</taxon>
        <taxon>Spirochaetales</taxon>
        <taxon>Spirochaetaceae</taxon>
        <taxon>Candidatus Thalassospirochaeta</taxon>
    </lineage>
</organism>
<dbReference type="InterPro" id="IPR050396">
    <property type="entry name" value="Glycosyltr_51/Transpeptidase"/>
</dbReference>
<comment type="pathway">
    <text evidence="2">Cell wall biogenesis; peptidoglycan biosynthesis.</text>
</comment>
<evidence type="ECO:0000256" key="12">
    <source>
        <dbReference type="ARBA" id="ARBA00022984"/>
    </source>
</evidence>
<keyword evidence="7" id="KW-0328">Glycosyltransferase</keyword>
<evidence type="ECO:0000256" key="9">
    <source>
        <dbReference type="ARBA" id="ARBA00022692"/>
    </source>
</evidence>
<dbReference type="InterPro" id="IPR012338">
    <property type="entry name" value="Beta-lactam/transpept-like"/>
</dbReference>
<evidence type="ECO:0000256" key="18">
    <source>
        <dbReference type="ARBA" id="ARBA00049902"/>
    </source>
</evidence>
<keyword evidence="5" id="KW-0121">Carboxypeptidase</keyword>
<dbReference type="EMBL" id="JAQQAL010000016">
    <property type="protein sequence ID" value="MDC7226687.1"/>
    <property type="molecule type" value="Genomic_DNA"/>
</dbReference>
<dbReference type="InterPro" id="IPR036950">
    <property type="entry name" value="PBP_transglycosylase"/>
</dbReference>
<evidence type="ECO:0000256" key="7">
    <source>
        <dbReference type="ARBA" id="ARBA00022676"/>
    </source>
</evidence>
<dbReference type="SUPFAM" id="SSF56601">
    <property type="entry name" value="beta-lactamase/transpeptidase-like"/>
    <property type="match status" value="1"/>
</dbReference>
<dbReference type="InterPro" id="IPR001460">
    <property type="entry name" value="PCN-bd_Tpept"/>
</dbReference>
<sequence>MSVQGFRDIDFCPYSLTKSLLEHTVIDMVSDKKKRRRIEIILALCIILSVIIGVVLGRTLSEIRNMDIRADLQNYEPALPSQILDRNGNLITELFSDEKREIVPVDELPKHLLYALLSREDQYFYEHNGMSWKHFMRSLYNIVAGNYFSGFSTLTMQVAGAHYADRTEITVTRKIKEVWYAYQIEKALTKNEILGIYINEVYFGHGTYGVESASQFYFGHSAREITLAEAAILVIQLASPALYSPINHPDTARARQIDVLDAMVELGYCSREEADSSFTEYWENFDYSRSNIASAYIGNDSLAPYFSEYVRLELNDMLYGAVDVNKDGYIVHTTLDLDIQSSAQKIMDRAYREINQKYQDYSDERYNTVNEEYVNLVDLLSLTFNIGDIRVTGAKQKSIATNTYYEEINPTLNMLSSLFGLGELNSATVTGYNKDKTRKSKETVEGALITLENNTGRILAMIGGSDFETKQYNRAIDATVQPGSCIKPLYYSAAISSRKFTTATRLYDGPVVFYDESGNPYEPLNFLGNWSGSVRLRYALATSMNVPSIQVLEGIGFDAAIERISRMTGLYDKRNDEVLFPRGFPLGLGVTALAPINMARAFATFPNQGKEVEPIAIISVEDRQGNIVLEPEKERLREKQKNNGEDQIMTPQEAYIMTDMLQSTVEYGTLANRRRYVGGFDGMPMAGKTGTTQNWQDAWTVGFSPYYTTAVWFGFDTPGTSLGRGLTGATAAGPYWALYMKEIHTDLERIEFPEPDSGLIRTRVCSVSGLLPTNDCDEGTVEELFLVGTEPRQTCDIHKFEKERDQELLQRLQDNLLIEDVPLNAFDVPQLELPDFLIEFDNGNSDSNPAGDNGDYNPLLD</sequence>
<comment type="subcellular location">
    <subcellularLocation>
        <location evidence="1">Membrane</location>
    </subcellularLocation>
</comment>
<evidence type="ECO:0000256" key="6">
    <source>
        <dbReference type="ARBA" id="ARBA00022670"/>
    </source>
</evidence>
<keyword evidence="16" id="KW-0961">Cell wall biogenesis/degradation</keyword>
<dbReference type="GO" id="GO:0030288">
    <property type="term" value="C:outer membrane-bounded periplasmic space"/>
    <property type="evidence" value="ECO:0007669"/>
    <property type="project" value="TreeGrafter"/>
</dbReference>
<dbReference type="EC" id="2.4.99.28" evidence="17"/>
<name>A0AAJ1ICD9_9SPIO</name>
<evidence type="ECO:0000256" key="10">
    <source>
        <dbReference type="ARBA" id="ARBA00022801"/>
    </source>
</evidence>
<evidence type="ECO:0000256" key="19">
    <source>
        <dbReference type="SAM" id="MobiDB-lite"/>
    </source>
</evidence>
<feature type="region of interest" description="Disordered" evidence="19">
    <location>
        <begin position="842"/>
        <end position="861"/>
    </location>
</feature>
<dbReference type="Gene3D" id="3.40.710.10">
    <property type="entry name" value="DD-peptidase/beta-lactamase superfamily"/>
    <property type="match status" value="2"/>
</dbReference>
<keyword evidence="6" id="KW-0645">Protease</keyword>
<feature type="domain" description="Glycosyl transferase family 51" evidence="22">
    <location>
        <begin position="88"/>
        <end position="263"/>
    </location>
</feature>
<evidence type="ECO:0000256" key="20">
    <source>
        <dbReference type="SAM" id="Phobius"/>
    </source>
</evidence>
<evidence type="ECO:0000256" key="4">
    <source>
        <dbReference type="ARBA" id="ARBA00007739"/>
    </source>
</evidence>
<keyword evidence="8" id="KW-0808">Transferase</keyword>
<dbReference type="SUPFAM" id="SSF53955">
    <property type="entry name" value="Lysozyme-like"/>
    <property type="match status" value="1"/>
</dbReference>
<evidence type="ECO:0000256" key="11">
    <source>
        <dbReference type="ARBA" id="ARBA00022960"/>
    </source>
</evidence>
<keyword evidence="12" id="KW-0573">Peptidoglycan synthesis</keyword>
<dbReference type="GO" id="GO:0004180">
    <property type="term" value="F:carboxypeptidase activity"/>
    <property type="evidence" value="ECO:0007669"/>
    <property type="project" value="UniProtKB-KW"/>
</dbReference>
<dbReference type="Gene3D" id="1.10.3810.10">
    <property type="entry name" value="Biosynthetic peptidoglycan transglycosylase-like"/>
    <property type="match status" value="1"/>
</dbReference>
<evidence type="ECO:0000313" key="23">
    <source>
        <dbReference type="EMBL" id="MDC7226687.1"/>
    </source>
</evidence>
<evidence type="ECO:0000256" key="2">
    <source>
        <dbReference type="ARBA" id="ARBA00004752"/>
    </source>
</evidence>
<evidence type="ECO:0000256" key="8">
    <source>
        <dbReference type="ARBA" id="ARBA00022679"/>
    </source>
</evidence>
<keyword evidence="15" id="KW-0511">Multifunctional enzyme</keyword>
<dbReference type="GO" id="GO:0016020">
    <property type="term" value="C:membrane"/>
    <property type="evidence" value="ECO:0007669"/>
    <property type="project" value="UniProtKB-SubCell"/>
</dbReference>
<dbReference type="GO" id="GO:0006508">
    <property type="term" value="P:proteolysis"/>
    <property type="evidence" value="ECO:0007669"/>
    <property type="project" value="UniProtKB-KW"/>
</dbReference>
<keyword evidence="9 20" id="KW-0812">Transmembrane</keyword>
<dbReference type="PANTHER" id="PTHR32282:SF27">
    <property type="entry name" value="PENICILLIN-BINDING PROTEIN 1A"/>
    <property type="match status" value="1"/>
</dbReference>
<comment type="similarity">
    <text evidence="4">In the N-terminal section; belongs to the glycosyltransferase 51 family.</text>
</comment>
<evidence type="ECO:0000259" key="22">
    <source>
        <dbReference type="Pfam" id="PF00912"/>
    </source>
</evidence>
<dbReference type="GO" id="GO:0008955">
    <property type="term" value="F:peptidoglycan glycosyltransferase activity"/>
    <property type="evidence" value="ECO:0007669"/>
    <property type="project" value="UniProtKB-EC"/>
</dbReference>
<evidence type="ECO:0000256" key="14">
    <source>
        <dbReference type="ARBA" id="ARBA00023136"/>
    </source>
</evidence>
<dbReference type="InterPro" id="IPR023346">
    <property type="entry name" value="Lysozyme-like_dom_sf"/>
</dbReference>
<evidence type="ECO:0000256" key="16">
    <source>
        <dbReference type="ARBA" id="ARBA00023316"/>
    </source>
</evidence>
<dbReference type="GO" id="GO:0008658">
    <property type="term" value="F:penicillin binding"/>
    <property type="evidence" value="ECO:0007669"/>
    <property type="project" value="InterPro"/>
</dbReference>
<dbReference type="GO" id="GO:0071555">
    <property type="term" value="P:cell wall organization"/>
    <property type="evidence" value="ECO:0007669"/>
    <property type="project" value="UniProtKB-KW"/>
</dbReference>
<reference evidence="23 24" key="1">
    <citation type="submission" date="2022-12" db="EMBL/GenBank/DDBJ databases">
        <title>Metagenome assembled genome from gulf of manar.</title>
        <authorList>
            <person name="Kohli P."/>
            <person name="Pk S."/>
            <person name="Venkata Ramana C."/>
            <person name="Sasikala C."/>
        </authorList>
    </citation>
    <scope>NUCLEOTIDE SEQUENCE [LARGE SCALE GENOMIC DNA]</scope>
    <source>
        <strain evidence="23">JB008</strain>
    </source>
</reference>
<dbReference type="GO" id="GO:0008360">
    <property type="term" value="P:regulation of cell shape"/>
    <property type="evidence" value="ECO:0007669"/>
    <property type="project" value="UniProtKB-KW"/>
</dbReference>
<evidence type="ECO:0000256" key="15">
    <source>
        <dbReference type="ARBA" id="ARBA00023268"/>
    </source>
</evidence>
<dbReference type="Pfam" id="PF00905">
    <property type="entry name" value="Transpeptidase"/>
    <property type="match status" value="1"/>
</dbReference>
<protein>
    <recommendedName>
        <fullName evidence="17">peptidoglycan glycosyltransferase</fullName>
        <ecNumber evidence="17">2.4.99.28</ecNumber>
    </recommendedName>
</protein>
<dbReference type="Proteomes" id="UP001221217">
    <property type="component" value="Unassembled WGS sequence"/>
</dbReference>